<keyword evidence="8" id="KW-1185">Reference proteome</keyword>
<evidence type="ECO:0000256" key="5">
    <source>
        <dbReference type="ARBA" id="ARBA00023157"/>
    </source>
</evidence>
<dbReference type="InterPro" id="IPR016054">
    <property type="entry name" value="LY6_UPA_recep-like"/>
</dbReference>
<dbReference type="Pfam" id="PF02988">
    <property type="entry name" value="PLA2_inh"/>
    <property type="match status" value="5"/>
</dbReference>
<dbReference type="Pfam" id="PF00021">
    <property type="entry name" value="UPAR_LY6"/>
    <property type="match status" value="1"/>
</dbReference>
<evidence type="ECO:0000256" key="3">
    <source>
        <dbReference type="ARBA" id="ARBA00022525"/>
    </source>
</evidence>
<comment type="subcellular location">
    <subcellularLocation>
        <location evidence="1">Secreted</location>
    </subcellularLocation>
</comment>
<keyword evidence="4" id="KW-0593">Phospholipase A2 inhibitor</keyword>
<feature type="domain" description="UPAR/Ly6" evidence="6">
    <location>
        <begin position="125"/>
        <end position="217"/>
    </location>
</feature>
<organism evidence="7 8">
    <name type="scientific">Crotalus adamanteus</name>
    <name type="common">Eastern diamondback rattlesnake</name>
    <dbReference type="NCBI Taxonomy" id="8729"/>
    <lineage>
        <taxon>Eukaryota</taxon>
        <taxon>Metazoa</taxon>
        <taxon>Chordata</taxon>
        <taxon>Craniata</taxon>
        <taxon>Vertebrata</taxon>
        <taxon>Euteleostomi</taxon>
        <taxon>Lepidosauria</taxon>
        <taxon>Squamata</taxon>
        <taxon>Bifurcata</taxon>
        <taxon>Unidentata</taxon>
        <taxon>Episquamata</taxon>
        <taxon>Toxicofera</taxon>
        <taxon>Serpentes</taxon>
        <taxon>Colubroidea</taxon>
        <taxon>Viperidae</taxon>
        <taxon>Crotalinae</taxon>
        <taxon>Crotalus</taxon>
    </lineage>
</organism>
<dbReference type="Proteomes" id="UP001474421">
    <property type="component" value="Unassembled WGS sequence"/>
</dbReference>
<sequence>MQLVECGADEKYCLMYSYRSTMTSLPLSFTAKSCARAEQCSNAYYGFTSVAGKYKQTRIACCENDGCNTAPLPIPGRDILKPNGFVCPGSYEQNGVSEESGPVLCLGDEDQCYNSKLSIRALASLKCQTCFACGDECRNEDMQLVECGVDEKYCLTYSYRSTMISPPLSFTAKSCAKVEQCSNAYYYGVTSVAGKYLQARVACCEKDGCNAAPLPLASLKCQTCFASGDKCRNEDMQLVECGMDEKYCLTFSFRSTMTPSPLSFTAKSCATVEQCSNAYYGVTSVARKYLQARIACCENDGCNTAPLPIPGRDILKPNGLVCPSSFKQNGVSEINGSILCLGDEDQCFNVKFNIRAAPSPLSFTVKSCAKAEQCSNAYRSVTSLAGKYQQKRIACCENDGCNTAPLPMSAYFSTVDAQGCTTKNSCSYPLGKVEEANGLILYDIETLECQNPEGLEGWRDFSKTFGWMASLKCQTCFASRDECRNEDMNLMECGTDEKYCLTLFFRSTMSPSQLFFTAKSCATAEQCSNAYYGVTSVARKYLQSRIACCEKDGCNTAPLPIPGRDILKPNGLVCPGSYEQNGVSEINGSILCLGDEDQCFNVKFNIRAAASLKCQTCFSCGDQCRNEDMQLVECGADEKYCLTLSFRTTMGLPPLSFTVKSCARAEQCSNAYYGFTSVAGKYQQKRIACCENDGCNTAPLPIPGRDILKPNGLVCPGSYEENGVSEESGPVLCLGDEDQCYNSKFSMRALAPLKCQTCFDSEERRNEDMKLVECEEDEGHCLTISFSNTKSVTTLDSMGTSAQAFINKMEFPMKDMDPSSVLVMRTNVSI</sequence>
<evidence type="ECO:0000256" key="4">
    <source>
        <dbReference type="ARBA" id="ARBA00023005"/>
    </source>
</evidence>
<evidence type="ECO:0000259" key="6">
    <source>
        <dbReference type="SMART" id="SM00134"/>
    </source>
</evidence>
<protein>
    <recommendedName>
        <fullName evidence="6">UPAR/Ly6 domain-containing protein</fullName>
    </recommendedName>
</protein>
<dbReference type="GO" id="GO:0005576">
    <property type="term" value="C:extracellular region"/>
    <property type="evidence" value="ECO:0007669"/>
    <property type="project" value="UniProtKB-SubCell"/>
</dbReference>
<accession>A0AAW1AWV1</accession>
<keyword evidence="3" id="KW-0964">Secreted</keyword>
<dbReference type="PANTHER" id="PTHR20914:SF9">
    <property type="entry name" value="COILED, ISOFORM A"/>
    <property type="match status" value="1"/>
</dbReference>
<comment type="caution">
    <text evidence="7">The sequence shown here is derived from an EMBL/GenBank/DDBJ whole genome shotgun (WGS) entry which is preliminary data.</text>
</comment>
<comment type="similarity">
    <text evidence="2">Belongs to the CNF-like-inhibitor family.</text>
</comment>
<feature type="domain" description="UPAR/Ly6" evidence="6">
    <location>
        <begin position="612"/>
        <end position="708"/>
    </location>
</feature>
<name>A0AAW1AWV1_CROAD</name>
<dbReference type="EMBL" id="JAOTOJ010000011">
    <property type="protein sequence ID" value="KAK9394445.1"/>
    <property type="molecule type" value="Genomic_DNA"/>
</dbReference>
<gene>
    <name evidence="7" type="ORF">NXF25_014973</name>
</gene>
<keyword evidence="5" id="KW-1015">Disulfide bond</keyword>
<evidence type="ECO:0000313" key="8">
    <source>
        <dbReference type="Proteomes" id="UP001474421"/>
    </source>
</evidence>
<feature type="domain" description="UPAR/Ly6" evidence="6">
    <location>
        <begin position="320"/>
        <end position="409"/>
    </location>
</feature>
<dbReference type="AlphaFoldDB" id="A0AAW1AWV1"/>
<evidence type="ECO:0000256" key="2">
    <source>
        <dbReference type="ARBA" id="ARBA00006570"/>
    </source>
</evidence>
<dbReference type="InterPro" id="IPR004126">
    <property type="entry name" value="PLipase_A2_inh_N"/>
</dbReference>
<evidence type="ECO:0000256" key="1">
    <source>
        <dbReference type="ARBA" id="ARBA00004613"/>
    </source>
</evidence>
<reference evidence="7 8" key="1">
    <citation type="journal article" date="2024" name="Proc. Natl. Acad. Sci. U.S.A.">
        <title>The genetic regulatory architecture and epigenomic basis for age-related changes in rattlesnake venom.</title>
        <authorList>
            <person name="Hogan M.P."/>
            <person name="Holding M.L."/>
            <person name="Nystrom G.S."/>
            <person name="Colston T.J."/>
            <person name="Bartlett D.A."/>
            <person name="Mason A.J."/>
            <person name="Ellsworth S.A."/>
            <person name="Rautsaw R.M."/>
            <person name="Lawrence K.C."/>
            <person name="Strickland J.L."/>
            <person name="He B."/>
            <person name="Fraser P."/>
            <person name="Margres M.J."/>
            <person name="Gilbert D.M."/>
            <person name="Gibbs H.L."/>
            <person name="Parkinson C.L."/>
            <person name="Rokyta D.R."/>
        </authorList>
    </citation>
    <scope>NUCLEOTIDE SEQUENCE [LARGE SCALE GENOMIC DNA]</scope>
    <source>
        <strain evidence="7">DRR0105</strain>
    </source>
</reference>
<dbReference type="InterPro" id="IPR045860">
    <property type="entry name" value="Snake_toxin-like_sf"/>
</dbReference>
<dbReference type="GO" id="GO:0019834">
    <property type="term" value="F:phospholipase A2 inhibitor activity"/>
    <property type="evidence" value="ECO:0007669"/>
    <property type="project" value="UniProtKB-KW"/>
</dbReference>
<dbReference type="Gene3D" id="2.10.60.10">
    <property type="entry name" value="CD59"/>
    <property type="match status" value="6"/>
</dbReference>
<evidence type="ECO:0000313" key="7">
    <source>
        <dbReference type="EMBL" id="KAK9394445.1"/>
    </source>
</evidence>
<proteinExistence type="inferred from homology"/>
<dbReference type="PANTHER" id="PTHR20914">
    <property type="entry name" value="LY6/PLAUR DOMAIN-CONTAINING PROTEIN 8"/>
    <property type="match status" value="1"/>
</dbReference>
<feature type="domain" description="UPAR/Ly6" evidence="6">
    <location>
        <begin position="471"/>
        <end position="567"/>
    </location>
</feature>
<dbReference type="SMART" id="SM00134">
    <property type="entry name" value="LU"/>
    <property type="match status" value="5"/>
</dbReference>
<feature type="domain" description="UPAR/Ly6" evidence="6">
    <location>
        <begin position="219"/>
        <end position="315"/>
    </location>
</feature>
<dbReference type="InterPro" id="IPR050918">
    <property type="entry name" value="CNF-like_PLA2_Inhibitor"/>
</dbReference>
<dbReference type="SUPFAM" id="SSF57302">
    <property type="entry name" value="Snake toxin-like"/>
    <property type="match status" value="6"/>
</dbReference>